<comment type="caution">
    <text evidence="2">The sequence shown here is derived from an EMBL/GenBank/DDBJ whole genome shotgun (WGS) entry which is preliminary data.</text>
</comment>
<feature type="compositionally biased region" description="Basic residues" evidence="1">
    <location>
        <begin position="62"/>
        <end position="80"/>
    </location>
</feature>
<accession>A0A8S4D6P0</accession>
<sequence length="326" mass="35778">MTAPFSLGALEETTTKKPAVPTIYIAKYNKFVDNILEKMNDILRKSYDPVSVKLQPIDATKKRSKPKKNKNKNNKKKAANKKKEAARAELEAKNKDKIPTETEKAEKLEQATAEPGNNKVRDQLTTTEVASEARATKQKPETTKPKPSKAKPTKAPAKSTTKAPTKTKAPAKSTKKPVATNNKVKAGSEKSKPRAKGTLYGLSSLRRTGDVAVNILSDHTTVKSHFAVGPLILRVEKEVGRDGKKEVKSATATTAEMMGKLTLRVNDQGIATLHSIKVLQPKQVRVDSNHERTRELAWQRSARIAHLVSEKLKAASKPMFSHPALA</sequence>
<name>A0A8S4D6P0_PLUXY</name>
<reference evidence="2" key="1">
    <citation type="submission" date="2020-11" db="EMBL/GenBank/DDBJ databases">
        <authorList>
            <person name="Whiteford S."/>
        </authorList>
    </citation>
    <scope>NUCLEOTIDE SEQUENCE</scope>
</reference>
<gene>
    <name evidence="2" type="ORF">PLXY2_LOCUS1109</name>
</gene>
<evidence type="ECO:0000256" key="1">
    <source>
        <dbReference type="SAM" id="MobiDB-lite"/>
    </source>
</evidence>
<dbReference type="AlphaFoldDB" id="A0A8S4D6P0"/>
<keyword evidence="3" id="KW-1185">Reference proteome</keyword>
<dbReference type="EMBL" id="CAJHNJ030000003">
    <property type="protein sequence ID" value="CAG9093643.1"/>
    <property type="molecule type" value="Genomic_DNA"/>
</dbReference>
<dbReference type="Proteomes" id="UP000653454">
    <property type="component" value="Unassembled WGS sequence"/>
</dbReference>
<feature type="compositionally biased region" description="Basic and acidic residues" evidence="1">
    <location>
        <begin position="134"/>
        <end position="144"/>
    </location>
</feature>
<feature type="region of interest" description="Disordered" evidence="1">
    <location>
        <begin position="46"/>
        <end position="197"/>
    </location>
</feature>
<protein>
    <submittedName>
        <fullName evidence="2">(diamondback moth) hypothetical protein</fullName>
    </submittedName>
</protein>
<feature type="compositionally biased region" description="Low complexity" evidence="1">
    <location>
        <begin position="153"/>
        <end position="180"/>
    </location>
</feature>
<organism evidence="2 3">
    <name type="scientific">Plutella xylostella</name>
    <name type="common">Diamondback moth</name>
    <name type="synonym">Plutella maculipennis</name>
    <dbReference type="NCBI Taxonomy" id="51655"/>
    <lineage>
        <taxon>Eukaryota</taxon>
        <taxon>Metazoa</taxon>
        <taxon>Ecdysozoa</taxon>
        <taxon>Arthropoda</taxon>
        <taxon>Hexapoda</taxon>
        <taxon>Insecta</taxon>
        <taxon>Pterygota</taxon>
        <taxon>Neoptera</taxon>
        <taxon>Endopterygota</taxon>
        <taxon>Lepidoptera</taxon>
        <taxon>Glossata</taxon>
        <taxon>Ditrysia</taxon>
        <taxon>Yponomeutoidea</taxon>
        <taxon>Plutellidae</taxon>
        <taxon>Plutella</taxon>
    </lineage>
</organism>
<evidence type="ECO:0000313" key="3">
    <source>
        <dbReference type="Proteomes" id="UP000653454"/>
    </source>
</evidence>
<feature type="compositionally biased region" description="Basic and acidic residues" evidence="1">
    <location>
        <begin position="81"/>
        <end position="109"/>
    </location>
</feature>
<proteinExistence type="predicted"/>
<evidence type="ECO:0000313" key="2">
    <source>
        <dbReference type="EMBL" id="CAG9093643.1"/>
    </source>
</evidence>